<dbReference type="InterPro" id="IPR011990">
    <property type="entry name" value="TPR-like_helical_dom_sf"/>
</dbReference>
<keyword evidence="5" id="KW-0998">Cell outer membrane</keyword>
<dbReference type="EMBL" id="QRNE01000068">
    <property type="protein sequence ID" value="RHK25953.1"/>
    <property type="molecule type" value="Genomic_DNA"/>
</dbReference>
<dbReference type="InterPro" id="IPR012944">
    <property type="entry name" value="SusD_RagB_dom"/>
</dbReference>
<dbReference type="Gene3D" id="1.25.40.390">
    <property type="match status" value="1"/>
</dbReference>
<dbReference type="Pfam" id="PF07980">
    <property type="entry name" value="SusD_RagB"/>
    <property type="match status" value="1"/>
</dbReference>
<dbReference type="EMBL" id="WDCG01000009">
    <property type="protein sequence ID" value="KAB6423791.1"/>
    <property type="molecule type" value="Genomic_DNA"/>
</dbReference>
<evidence type="ECO:0000313" key="9">
    <source>
        <dbReference type="EMBL" id="KAB6423791.1"/>
    </source>
</evidence>
<evidence type="ECO:0000313" key="10">
    <source>
        <dbReference type="EMBL" id="RHK25953.1"/>
    </source>
</evidence>
<evidence type="ECO:0000259" key="8">
    <source>
        <dbReference type="Pfam" id="PF14322"/>
    </source>
</evidence>
<evidence type="ECO:0000313" key="12">
    <source>
        <dbReference type="Proteomes" id="UP000471447"/>
    </source>
</evidence>
<evidence type="ECO:0000256" key="4">
    <source>
        <dbReference type="ARBA" id="ARBA00023136"/>
    </source>
</evidence>
<reference evidence="10 11" key="1">
    <citation type="submission" date="2018-08" db="EMBL/GenBank/DDBJ databases">
        <title>A genome reference for cultivated species of the human gut microbiota.</title>
        <authorList>
            <person name="Zou Y."/>
            <person name="Xue W."/>
            <person name="Luo G."/>
        </authorList>
    </citation>
    <scope>NUCLEOTIDE SEQUENCE [LARGE SCALE GENOMIC DNA]</scope>
    <source>
        <strain evidence="10 11">AF46-11NS</strain>
    </source>
</reference>
<evidence type="ECO:0000256" key="5">
    <source>
        <dbReference type="ARBA" id="ARBA00023237"/>
    </source>
</evidence>
<dbReference type="GO" id="GO:0009279">
    <property type="term" value="C:cell outer membrane"/>
    <property type="evidence" value="ECO:0007669"/>
    <property type="project" value="UniProtKB-SubCell"/>
</dbReference>
<evidence type="ECO:0000313" key="11">
    <source>
        <dbReference type="Proteomes" id="UP000285503"/>
    </source>
</evidence>
<proteinExistence type="inferred from homology"/>
<dbReference type="SUPFAM" id="SSF48452">
    <property type="entry name" value="TPR-like"/>
    <property type="match status" value="1"/>
</dbReference>
<protein>
    <submittedName>
        <fullName evidence="10">RagB/SusD family nutrient uptake outer membrane protein</fullName>
    </submittedName>
</protein>
<gene>
    <name evidence="10" type="ORF">DW075_13125</name>
    <name evidence="9" type="ORF">GAZ26_10980</name>
</gene>
<dbReference type="Proteomes" id="UP000285503">
    <property type="component" value="Unassembled WGS sequence"/>
</dbReference>
<keyword evidence="4" id="KW-0472">Membrane</keyword>
<dbReference type="AlphaFoldDB" id="A0A174ACM8"/>
<feature type="domain" description="RagB/SusD" evidence="7">
    <location>
        <begin position="363"/>
        <end position="530"/>
    </location>
</feature>
<evidence type="ECO:0000256" key="3">
    <source>
        <dbReference type="ARBA" id="ARBA00022729"/>
    </source>
</evidence>
<sequence>MVNMKKISMIALTILTLGVTSCDMDKMPYDAVPTEEALTTIVGFEEARAGIYSVYLGLTGGSYVLAPEVQADAFNAVADFSNKYGELHRWTFESTNSTVETIWSNYYAAIGRVNFFIDGVGKIDENPEIELTETQRQQINVYEGEAYFTRAYCYFYLATLFCRDYDVATAASTPGLPLQVKYEPKLSATQYPGRSSLEDTYKQILEDLEEAEERIETAKNGIADYDRYINGAYVTVNTAPKNCGNYITVDVVTALKARVALQMDDYENAAKYAGDLVNSNRYPLSNTATDFESVWKNDKGTETIWQIAMTSADDAGVPLGTIFIGYPTTKKDYIPTQTLIDLYNEKDIRLKTYFGKYHLTVSSGNAADIYFFNKYPGNEYYNALGSETRYLNQPKPFRIAEMYLIATEANAKIGTAAAVKKGNDALNALKKARIEGWTDATYDQEALLNEIMNERERELVGEGYRLMDLKRWGKGVKRGKPQSKGLVLFPGQASTDGLDKLMDDQRMLWPIPKTEMDANPQLAGQQNPGY</sequence>
<feature type="coiled-coil region" evidence="6">
    <location>
        <begin position="194"/>
        <end position="228"/>
    </location>
</feature>
<dbReference type="Pfam" id="PF14322">
    <property type="entry name" value="SusD-like_3"/>
    <property type="match status" value="1"/>
</dbReference>
<evidence type="ECO:0000256" key="2">
    <source>
        <dbReference type="ARBA" id="ARBA00006275"/>
    </source>
</evidence>
<name>A0A174ACM8_9BACE</name>
<dbReference type="Proteomes" id="UP000471447">
    <property type="component" value="Unassembled WGS sequence"/>
</dbReference>
<organism evidence="10 11">
    <name type="scientific">Bacteroides xylanisolvens</name>
    <dbReference type="NCBI Taxonomy" id="371601"/>
    <lineage>
        <taxon>Bacteria</taxon>
        <taxon>Pseudomonadati</taxon>
        <taxon>Bacteroidota</taxon>
        <taxon>Bacteroidia</taxon>
        <taxon>Bacteroidales</taxon>
        <taxon>Bacteroidaceae</taxon>
        <taxon>Bacteroides</taxon>
    </lineage>
</organism>
<comment type="caution">
    <text evidence="10">The sequence shown here is derived from an EMBL/GenBank/DDBJ whole genome shotgun (WGS) entry which is preliminary data.</text>
</comment>
<comment type="subcellular location">
    <subcellularLocation>
        <location evidence="1">Cell outer membrane</location>
    </subcellularLocation>
</comment>
<reference evidence="9 12" key="2">
    <citation type="journal article" date="2019" name="Nat. Med.">
        <title>A library of human gut bacterial isolates paired with longitudinal multiomics data enables mechanistic microbiome research.</title>
        <authorList>
            <person name="Poyet M."/>
            <person name="Groussin M."/>
            <person name="Gibbons S.M."/>
            <person name="Avila-Pacheco J."/>
            <person name="Jiang X."/>
            <person name="Kearney S.M."/>
            <person name="Perrotta A.R."/>
            <person name="Berdy B."/>
            <person name="Zhao S."/>
            <person name="Lieberman T.D."/>
            <person name="Swanson P.K."/>
            <person name="Smith M."/>
            <person name="Roesemann S."/>
            <person name="Alexander J.E."/>
            <person name="Rich S.A."/>
            <person name="Livny J."/>
            <person name="Vlamakis H."/>
            <person name="Clish C."/>
            <person name="Bullock K."/>
            <person name="Deik A."/>
            <person name="Scott J."/>
            <person name="Pierce K.A."/>
            <person name="Xavier R.J."/>
            <person name="Alm E.J."/>
        </authorList>
    </citation>
    <scope>NUCLEOTIDE SEQUENCE [LARGE SCALE GENOMIC DNA]</scope>
    <source>
        <strain evidence="9 12">BIOML-A7</strain>
    </source>
</reference>
<evidence type="ECO:0000256" key="1">
    <source>
        <dbReference type="ARBA" id="ARBA00004442"/>
    </source>
</evidence>
<feature type="domain" description="SusD-like N-terminal" evidence="8">
    <location>
        <begin position="91"/>
        <end position="213"/>
    </location>
</feature>
<evidence type="ECO:0000256" key="6">
    <source>
        <dbReference type="SAM" id="Coils"/>
    </source>
</evidence>
<keyword evidence="3" id="KW-0732">Signal</keyword>
<evidence type="ECO:0000259" key="7">
    <source>
        <dbReference type="Pfam" id="PF07980"/>
    </source>
</evidence>
<keyword evidence="6" id="KW-0175">Coiled coil</keyword>
<accession>A0A174ACM8</accession>
<comment type="similarity">
    <text evidence="2">Belongs to the SusD family.</text>
</comment>
<dbReference type="PROSITE" id="PS51257">
    <property type="entry name" value="PROKAR_LIPOPROTEIN"/>
    <property type="match status" value="1"/>
</dbReference>
<dbReference type="InterPro" id="IPR033985">
    <property type="entry name" value="SusD-like_N"/>
</dbReference>